<keyword evidence="3" id="KW-1185">Reference proteome</keyword>
<dbReference type="EMBL" id="LGRX02033692">
    <property type="protein sequence ID" value="KAK3240265.1"/>
    <property type="molecule type" value="Genomic_DNA"/>
</dbReference>
<accession>A0AAE0EVC7</accession>
<evidence type="ECO:0000256" key="1">
    <source>
        <dbReference type="SAM" id="Phobius"/>
    </source>
</evidence>
<feature type="transmembrane region" description="Helical" evidence="1">
    <location>
        <begin position="75"/>
        <end position="93"/>
    </location>
</feature>
<keyword evidence="1" id="KW-0812">Transmembrane</keyword>
<feature type="transmembrane region" description="Helical" evidence="1">
    <location>
        <begin position="120"/>
        <end position="143"/>
    </location>
</feature>
<feature type="transmembrane region" description="Helical" evidence="1">
    <location>
        <begin position="36"/>
        <end position="55"/>
    </location>
</feature>
<gene>
    <name evidence="2" type="ORF">CYMTET_49885</name>
</gene>
<organism evidence="2 3">
    <name type="scientific">Cymbomonas tetramitiformis</name>
    <dbReference type="NCBI Taxonomy" id="36881"/>
    <lineage>
        <taxon>Eukaryota</taxon>
        <taxon>Viridiplantae</taxon>
        <taxon>Chlorophyta</taxon>
        <taxon>Pyramimonadophyceae</taxon>
        <taxon>Pyramimonadales</taxon>
        <taxon>Pyramimonadaceae</taxon>
        <taxon>Cymbomonas</taxon>
    </lineage>
</organism>
<name>A0AAE0EVC7_9CHLO</name>
<dbReference type="PANTHER" id="PTHR35791">
    <property type="entry name" value="UPF0754 MEMBRANE PROTEIN YHEB"/>
    <property type="match status" value="1"/>
</dbReference>
<sequence>MPGELGPSKQEDVVKEGNLGPYSVGAPRRGSRAKKLLLCSLVGAAVSLCLLGLPAQASTTASGIMKSALCGLGGLWRLIRRGLLLATLAKLLVRWSKKLNWRVRSAAAVKKLKDNWKTAFMIPVTAAFVGWFTNWLAVQMIFLPTDFFGIPFRQFTLGSLYGCDITQPLGMFGWQGIVPAKAAQMANSMVTMVTTQLVDVSAVFGRLEPDMIAKLLKPELPSVATDIGGEILNERIPALASVALESVKSTYQTLPAHLAAIFDGLQSEYLAGLTLELQKHTDHVIDLKPQEEFCAATGSSVLSITTFSLCFKLCATVLQKLLDASPQLGPAVSLWDSGGGP</sequence>
<dbReference type="PANTHER" id="PTHR35791:SF1">
    <property type="entry name" value="UPF0754 MEMBRANE PROTEIN YHEB"/>
    <property type="match status" value="1"/>
</dbReference>
<evidence type="ECO:0000313" key="3">
    <source>
        <dbReference type="Proteomes" id="UP001190700"/>
    </source>
</evidence>
<protein>
    <submittedName>
        <fullName evidence="2">Uncharacterized protein</fullName>
    </submittedName>
</protein>
<comment type="caution">
    <text evidence="2">The sequence shown here is derived from an EMBL/GenBank/DDBJ whole genome shotgun (WGS) entry which is preliminary data.</text>
</comment>
<keyword evidence="1" id="KW-0472">Membrane</keyword>
<dbReference type="AlphaFoldDB" id="A0AAE0EVC7"/>
<evidence type="ECO:0000313" key="2">
    <source>
        <dbReference type="EMBL" id="KAK3240265.1"/>
    </source>
</evidence>
<reference evidence="2 3" key="1">
    <citation type="journal article" date="2015" name="Genome Biol. Evol.">
        <title>Comparative Genomics of a Bacterivorous Green Alga Reveals Evolutionary Causalities and Consequences of Phago-Mixotrophic Mode of Nutrition.</title>
        <authorList>
            <person name="Burns J.A."/>
            <person name="Paasch A."/>
            <person name="Narechania A."/>
            <person name="Kim E."/>
        </authorList>
    </citation>
    <scope>NUCLEOTIDE SEQUENCE [LARGE SCALE GENOMIC DNA]</scope>
    <source>
        <strain evidence="2 3">PLY_AMNH</strain>
    </source>
</reference>
<keyword evidence="1" id="KW-1133">Transmembrane helix</keyword>
<proteinExistence type="predicted"/>
<dbReference type="Proteomes" id="UP001190700">
    <property type="component" value="Unassembled WGS sequence"/>
</dbReference>